<dbReference type="RefSeq" id="WP_141442923.1">
    <property type="nucleotide sequence ID" value="NZ_CP038231.1"/>
</dbReference>
<dbReference type="Proteomes" id="UP000318709">
    <property type="component" value="Chromosome"/>
</dbReference>
<sequence length="87" mass="9529">MNSEEIALDLSVIEEQGLFFLTPGGATAQNAPPVLAQLRTGPYKSAKEASSPAAQRDFLHHYGEARAQEMARQHQAHWKAQLAALKM</sequence>
<accession>A0A4Y6U7H1</accession>
<protein>
    <submittedName>
        <fullName evidence="1">Uncharacterized protein</fullName>
    </submittedName>
</protein>
<evidence type="ECO:0000313" key="2">
    <source>
        <dbReference type="Proteomes" id="UP000318709"/>
    </source>
</evidence>
<dbReference type="AlphaFoldDB" id="A0A4Y6U7H1"/>
<gene>
    <name evidence="1" type="ORF">E3E12_02530</name>
</gene>
<keyword evidence="2" id="KW-1185">Reference proteome</keyword>
<name>A0A4Y6U7H1_9PROT</name>
<proteinExistence type="predicted"/>
<dbReference type="EMBL" id="CP038231">
    <property type="protein sequence ID" value="QDH13262.1"/>
    <property type="molecule type" value="Genomic_DNA"/>
</dbReference>
<dbReference type="KEGG" id="swf:E3E12_02530"/>
<organism evidence="1 2">
    <name type="scientific">Formicincola oecophyllae</name>
    <dbReference type="NCBI Taxonomy" id="2558361"/>
    <lineage>
        <taxon>Bacteria</taxon>
        <taxon>Pseudomonadati</taxon>
        <taxon>Pseudomonadota</taxon>
        <taxon>Alphaproteobacteria</taxon>
        <taxon>Acetobacterales</taxon>
        <taxon>Acetobacteraceae</taxon>
        <taxon>Formicincola</taxon>
    </lineage>
</organism>
<evidence type="ECO:0000313" key="1">
    <source>
        <dbReference type="EMBL" id="QDH13262.1"/>
    </source>
</evidence>
<reference evidence="1 2" key="1">
    <citation type="submission" date="2019-03" db="EMBL/GenBank/DDBJ databases">
        <title>The complete genome sequence of Swingsia_sp. F3b2 LMG30590(T).</title>
        <authorList>
            <person name="Chua K.-O."/>
            <person name="Chan K.-G."/>
            <person name="See-Too W.-S."/>
        </authorList>
    </citation>
    <scope>NUCLEOTIDE SEQUENCE [LARGE SCALE GENOMIC DNA]</scope>
    <source>
        <strain evidence="1 2">F3b2</strain>
    </source>
</reference>